<sequence length="640" mass="68836">MAAPRLLTPRSALGGVLLALLIAVLSGWAPASATDASSSTTSSSQAQQLADRYAPVLVVRKHTKQCGDGEPYLPISVDAVLGRAEVTLRTARGTIKAPTARQLAGAGPNSYLDLPGNALEPGCTYEKWYDQIRQGHEPTIYARVVTDQGQVAVQYWFYYVYNDWNDRHESDWEMIQVDFDVPTVAAALTAQPSRTAYAQHEGSETADWGEDKLRLVDGTHPVVYPGQGSHASYYSQQHWLGRGSATGFGCDDTSAPGTEIRPHVALMPTTVPTDAGDAYAWLAFTGHWGEKQPTFNNGPTGPATKTQWSTPIAWVEDQGRPASVDLPQVPTMATSAFCGMVSQGSTLFQRLLAQPVLTGGLILAAIALFVWLGVRTKWRDSEPGRVDRTRNVGQILAAMFGVAWRLTPQLLPVAGVLFVSTYIVRTVTGLATRIGPQGTITDLDPGVNAWWTWVIAGIGWVLVAVIDAVCAAIVLDLLQQVRNGREPDVRAAAVEVNAHRTPVYVFLVTAAAVGIALLTFWLAPLALIMLTLWSLAMAAAAVEERPLRAAFKRSAQLVWTRPVKSAIVALLLVLTAAGVGPFIGGALLLLTGWPIWIEDLMGGLLTAVVIPAAVIGLGLLFFDLRRRADQDQTDREPAAA</sequence>
<protein>
    <recommendedName>
        <fullName evidence="4">DUF946 domain-containing protein</fullName>
    </recommendedName>
</protein>
<keyword evidence="1" id="KW-0812">Transmembrane</keyword>
<dbReference type="RefSeq" id="WP_377822368.1">
    <property type="nucleotide sequence ID" value="NZ_JBHSWJ010000002.1"/>
</dbReference>
<keyword evidence="3" id="KW-1185">Reference proteome</keyword>
<feature type="transmembrane region" description="Helical" evidence="1">
    <location>
        <begin position="563"/>
        <end position="596"/>
    </location>
</feature>
<gene>
    <name evidence="2" type="ORF">ACFQBT_09945</name>
</gene>
<accession>A0ABW2ASX8</accession>
<comment type="caution">
    <text evidence="2">The sequence shown here is derived from an EMBL/GenBank/DDBJ whole genome shotgun (WGS) entry which is preliminary data.</text>
</comment>
<organism evidence="2 3">
    <name type="scientific">Branchiibius cervicis</name>
    <dbReference type="NCBI Taxonomy" id="908252"/>
    <lineage>
        <taxon>Bacteria</taxon>
        <taxon>Bacillati</taxon>
        <taxon>Actinomycetota</taxon>
        <taxon>Actinomycetes</taxon>
        <taxon>Micrococcales</taxon>
        <taxon>Dermacoccaceae</taxon>
        <taxon>Branchiibius</taxon>
    </lineage>
</organism>
<evidence type="ECO:0000313" key="3">
    <source>
        <dbReference type="Proteomes" id="UP001596356"/>
    </source>
</evidence>
<evidence type="ECO:0000256" key="1">
    <source>
        <dbReference type="SAM" id="Phobius"/>
    </source>
</evidence>
<name>A0ABW2ASX8_9MICO</name>
<dbReference type="PANTHER" id="PTHR48174:SF5">
    <property type="entry name" value="VACUOLAR PROTEIN SORTING-ASSOCIATED PROTEIN 62"/>
    <property type="match status" value="1"/>
</dbReference>
<dbReference type="PANTHER" id="PTHR48174">
    <property type="entry name" value="DUF946 FAMILY PROTEIN"/>
    <property type="match status" value="1"/>
</dbReference>
<reference evidence="3" key="1">
    <citation type="journal article" date="2019" name="Int. J. Syst. Evol. Microbiol.">
        <title>The Global Catalogue of Microorganisms (GCM) 10K type strain sequencing project: providing services to taxonomists for standard genome sequencing and annotation.</title>
        <authorList>
            <consortium name="The Broad Institute Genomics Platform"/>
            <consortium name="The Broad Institute Genome Sequencing Center for Infectious Disease"/>
            <person name="Wu L."/>
            <person name="Ma J."/>
        </authorList>
    </citation>
    <scope>NUCLEOTIDE SEQUENCE [LARGE SCALE GENOMIC DNA]</scope>
    <source>
        <strain evidence="3">NBRC 106593</strain>
    </source>
</reference>
<dbReference type="Proteomes" id="UP001596356">
    <property type="component" value="Unassembled WGS sequence"/>
</dbReference>
<dbReference type="EMBL" id="JBHSWJ010000002">
    <property type="protein sequence ID" value="MFC6714114.1"/>
    <property type="molecule type" value="Genomic_DNA"/>
</dbReference>
<feature type="transmembrane region" description="Helical" evidence="1">
    <location>
        <begin position="395"/>
        <end position="423"/>
    </location>
</feature>
<evidence type="ECO:0008006" key="4">
    <source>
        <dbReference type="Google" id="ProtNLM"/>
    </source>
</evidence>
<keyword evidence="1" id="KW-0472">Membrane</keyword>
<feature type="transmembrane region" description="Helical" evidence="1">
    <location>
        <begin position="602"/>
        <end position="622"/>
    </location>
</feature>
<proteinExistence type="predicted"/>
<feature type="transmembrane region" description="Helical" evidence="1">
    <location>
        <begin position="503"/>
        <end position="520"/>
    </location>
</feature>
<evidence type="ECO:0000313" key="2">
    <source>
        <dbReference type="EMBL" id="MFC6714114.1"/>
    </source>
</evidence>
<feature type="transmembrane region" description="Helical" evidence="1">
    <location>
        <begin position="352"/>
        <end position="374"/>
    </location>
</feature>
<feature type="transmembrane region" description="Helical" evidence="1">
    <location>
        <begin position="526"/>
        <end position="542"/>
    </location>
</feature>
<feature type="transmembrane region" description="Helical" evidence="1">
    <location>
        <begin position="450"/>
        <end position="475"/>
    </location>
</feature>
<keyword evidence="1" id="KW-1133">Transmembrane helix</keyword>